<organism evidence="1 2">
    <name type="scientific">Chromohalobacter canadensis</name>
    <dbReference type="NCBI Taxonomy" id="141389"/>
    <lineage>
        <taxon>Bacteria</taxon>
        <taxon>Pseudomonadati</taxon>
        <taxon>Pseudomonadota</taxon>
        <taxon>Gammaproteobacteria</taxon>
        <taxon>Oceanospirillales</taxon>
        <taxon>Halomonadaceae</taxon>
        <taxon>Chromohalobacter</taxon>
    </lineage>
</organism>
<dbReference type="OrthoDB" id="7028793at2"/>
<proteinExistence type="predicted"/>
<accession>A0A285VU96</accession>
<protein>
    <submittedName>
        <fullName evidence="1">Uncharacterized protein</fullName>
    </submittedName>
</protein>
<evidence type="ECO:0000313" key="1">
    <source>
        <dbReference type="EMBL" id="SOC56796.1"/>
    </source>
</evidence>
<dbReference type="EMBL" id="OBQJ01000007">
    <property type="protein sequence ID" value="SOC56796.1"/>
    <property type="molecule type" value="Genomic_DNA"/>
</dbReference>
<sequence>MSINLDVIIDTPDYSVDMKSGLETLQGASDTTRCIAETILTNKVVKRKGNKSKVRTTLRSTFKGSYGQIFSLELYDSDLTKRLNKITRGVFFELFSYFIKEALYLESEKLSLRAEKVLDELGEEAEELIEILRLTSLENLHSASNKFSHKVVVNHRKSKFNKIMLGSFDKETGESLKAKEENEKYDLVVAITRLNINTGNGRLLVEGEDDTVAFGFSSQYKQVKIEAKKFFSKNLDYNNGLESDGYKYLKVVVSPVKLNSGKIVKYLIKGFYNE</sequence>
<name>A0A285VU96_9GAMM</name>
<dbReference type="AlphaFoldDB" id="A0A285VU96"/>
<gene>
    <name evidence="1" type="ORF">SAMN05421509_107263</name>
</gene>
<dbReference type="RefSeq" id="WP_097023569.1">
    <property type="nucleotide sequence ID" value="NZ_OBQJ01000007.1"/>
</dbReference>
<evidence type="ECO:0000313" key="2">
    <source>
        <dbReference type="Proteomes" id="UP000219023"/>
    </source>
</evidence>
<reference evidence="1 2" key="1">
    <citation type="submission" date="2017-08" db="EMBL/GenBank/DDBJ databases">
        <authorList>
            <person name="de Groot N.N."/>
        </authorList>
    </citation>
    <scope>NUCLEOTIDE SEQUENCE [LARGE SCALE GENOMIC DNA]</scope>
    <source>
        <strain evidence="1 2">USBA 855</strain>
    </source>
</reference>
<dbReference type="Proteomes" id="UP000219023">
    <property type="component" value="Unassembled WGS sequence"/>
</dbReference>